<feature type="domain" description="Carbohydrate kinase PfkB" evidence="13">
    <location>
        <begin position="17"/>
        <end position="311"/>
    </location>
</feature>
<reference evidence="16" key="1">
    <citation type="submission" date="2020-02" db="EMBL/GenBank/DDBJ databases">
        <title>Genomic and physiological characterization of two novel Nitrospinaceae genera.</title>
        <authorList>
            <person name="Mueller A.J."/>
            <person name="Jung M.-Y."/>
            <person name="Strachan C.R."/>
            <person name="Herbold C.W."/>
            <person name="Kirkegaard R.H."/>
            <person name="Daims H."/>
        </authorList>
    </citation>
    <scope>NUCLEOTIDE SEQUENCE [LARGE SCALE GENOMIC DNA]</scope>
</reference>
<dbReference type="HAMAP" id="MF_01603">
    <property type="entry name" value="HldE"/>
    <property type="match status" value="1"/>
</dbReference>
<feature type="region of interest" description="Ribokinase" evidence="12">
    <location>
        <begin position="1"/>
        <end position="328"/>
    </location>
</feature>
<dbReference type="GO" id="GO:0009244">
    <property type="term" value="P:lipopolysaccharide core region biosynthetic process"/>
    <property type="evidence" value="ECO:0007669"/>
    <property type="project" value="UniProtKB-UniPathway"/>
</dbReference>
<evidence type="ECO:0000256" key="5">
    <source>
        <dbReference type="ARBA" id="ARBA00022695"/>
    </source>
</evidence>
<sequence length="489" mass="53895">MKSKFKQFFENGTSPKVLVIGDLILDEYIWGAINRISPEAPVPVLETRAENMSLGGAANVANNLVALGCDVTLIGAIGHDEKGDRLLQAIQDRGINTDGIFRFVHRPTTSKIRIIAHNQQILRVDKEDNRPITEETENKILKFIQTAIPNVDGIICSDYRKGILTEKVLRALIHRAQQSKKQVIVDPKSADFSLYKGATVLTPNLKEVEQATPIKINNQLDLDRAAEYLMGLTKSEALLITRGKDGMTLYKNKEKPLQIATKAREVADVTGAGDTVVSVFGMMAFAGFEFSESAWLSNMAAGAVVEKVGTAVVTLDEIRAFIQEEMLRTSHTTLNLEELQKIVSLGKSAGKTIVFTNGCFDLIHGGHIELLQRSKALGDILIIGLNSDSSIRALKGEGRPIKNQAERADILSAIKYVDFITIFDESTPENLIRMIRPDVLVKGDDYKISEVVGREIVEGYGARVELIPIVKGHSTTNSIEKILQNHREN</sequence>
<comment type="pathway">
    <text evidence="3">Bacterial outer membrane biogenesis; LPS core biosynthesis.</text>
</comment>
<evidence type="ECO:0000256" key="9">
    <source>
        <dbReference type="ARBA" id="ARBA00023268"/>
    </source>
</evidence>
<name>A0A7T0G1Z7_9BACT</name>
<comment type="subunit">
    <text evidence="12">Homodimer.</text>
</comment>
<dbReference type="Gene3D" id="3.40.50.620">
    <property type="entry name" value="HUPs"/>
    <property type="match status" value="1"/>
</dbReference>
<dbReference type="SUPFAM" id="SSF53613">
    <property type="entry name" value="Ribokinase-like"/>
    <property type="match status" value="1"/>
</dbReference>
<dbReference type="InterPro" id="IPR023030">
    <property type="entry name" value="Bifunc_HldE"/>
</dbReference>
<keyword evidence="5 12" id="KW-0548">Nucleotidyltransferase</keyword>
<evidence type="ECO:0000256" key="3">
    <source>
        <dbReference type="ARBA" id="ARBA00004713"/>
    </source>
</evidence>
<dbReference type="InterPro" id="IPR011913">
    <property type="entry name" value="RfaE_dom_I"/>
</dbReference>
<evidence type="ECO:0000256" key="4">
    <source>
        <dbReference type="ARBA" id="ARBA00022679"/>
    </source>
</evidence>
<dbReference type="PANTHER" id="PTHR46969">
    <property type="entry name" value="BIFUNCTIONAL PROTEIN HLDE"/>
    <property type="match status" value="1"/>
</dbReference>
<dbReference type="UniPathway" id="UPA00958"/>
<dbReference type="SUPFAM" id="SSF52374">
    <property type="entry name" value="Nucleotidylyl transferase"/>
    <property type="match status" value="1"/>
</dbReference>
<dbReference type="FunFam" id="3.40.1190.20:FF:000002">
    <property type="entry name" value="Bifunctional protein HldE"/>
    <property type="match status" value="1"/>
</dbReference>
<evidence type="ECO:0000256" key="8">
    <source>
        <dbReference type="ARBA" id="ARBA00022840"/>
    </source>
</evidence>
<evidence type="ECO:0000256" key="12">
    <source>
        <dbReference type="HAMAP-Rule" id="MF_01603"/>
    </source>
</evidence>
<dbReference type="GO" id="GO:0033785">
    <property type="term" value="F:heptose 7-phosphate kinase activity"/>
    <property type="evidence" value="ECO:0007669"/>
    <property type="project" value="UniProtKB-UniRule"/>
</dbReference>
<comment type="pathway">
    <text evidence="12">Nucleotide-sugar biosynthesis; ADP-L-glycero-beta-D-manno-heptose biosynthesis; ADP-L-glycero-beta-D-manno-heptose from D-glycero-beta-D-manno-heptose 7-phosphate: step 3/4.</text>
</comment>
<dbReference type="UniPathway" id="UPA00356">
    <property type="reaction ID" value="UER00437"/>
</dbReference>
<dbReference type="NCBIfam" id="TIGR00125">
    <property type="entry name" value="cyt_tran_rel"/>
    <property type="match status" value="1"/>
</dbReference>
<keyword evidence="4 12" id="KW-0808">Transferase</keyword>
<feature type="region of interest" description="Cytidylyltransferase" evidence="12">
    <location>
        <begin position="355"/>
        <end position="489"/>
    </location>
</feature>
<dbReference type="NCBIfam" id="TIGR02199">
    <property type="entry name" value="rfaE_dom_II"/>
    <property type="match status" value="1"/>
</dbReference>
<dbReference type="InterPro" id="IPR004821">
    <property type="entry name" value="Cyt_trans-like"/>
</dbReference>
<keyword evidence="8 12" id="KW-0067">ATP-binding</keyword>
<keyword evidence="7 12" id="KW-0418">Kinase</keyword>
<dbReference type="InterPro" id="IPR014729">
    <property type="entry name" value="Rossmann-like_a/b/a_fold"/>
</dbReference>
<dbReference type="EMBL" id="CP048620">
    <property type="protein sequence ID" value="QPJ63919.1"/>
    <property type="molecule type" value="Genomic_DNA"/>
</dbReference>
<comment type="similarity">
    <text evidence="12">In the N-terminal section; belongs to the carbohydrate kinase PfkB family.</text>
</comment>
<dbReference type="GO" id="GO:0033786">
    <property type="term" value="F:heptose-1-phosphate adenylyltransferase activity"/>
    <property type="evidence" value="ECO:0007669"/>
    <property type="project" value="UniProtKB-UniRule"/>
</dbReference>
<dbReference type="PANTHER" id="PTHR46969:SF1">
    <property type="entry name" value="BIFUNCTIONAL PROTEIN HLDE"/>
    <property type="match status" value="1"/>
</dbReference>
<dbReference type="GO" id="GO:0005524">
    <property type="term" value="F:ATP binding"/>
    <property type="evidence" value="ECO:0007669"/>
    <property type="project" value="UniProtKB-UniRule"/>
</dbReference>
<comment type="function">
    <text evidence="1 12">Catalyzes the phosphorylation of D-glycero-D-manno-heptose 7-phosphate at the C-1 position to selectively form D-glycero-beta-D-manno-heptose-1,7-bisphosphate.</text>
</comment>
<dbReference type="Pfam" id="PF00294">
    <property type="entry name" value="PfkB"/>
    <property type="match status" value="1"/>
</dbReference>
<evidence type="ECO:0000256" key="7">
    <source>
        <dbReference type="ARBA" id="ARBA00022777"/>
    </source>
</evidence>
<keyword evidence="6 12" id="KW-0547">Nucleotide-binding</keyword>
<dbReference type="Pfam" id="PF01467">
    <property type="entry name" value="CTP_transf_like"/>
    <property type="match status" value="1"/>
</dbReference>
<dbReference type="GO" id="GO:0097171">
    <property type="term" value="P:ADP-L-glycero-beta-D-manno-heptose biosynthetic process"/>
    <property type="evidence" value="ECO:0007669"/>
    <property type="project" value="UniProtKB-UniPathway"/>
</dbReference>
<dbReference type="Gene3D" id="3.40.1190.20">
    <property type="match status" value="1"/>
</dbReference>
<dbReference type="InterPro" id="IPR029056">
    <property type="entry name" value="Ribokinase-like"/>
</dbReference>
<comment type="function">
    <text evidence="2 12">Catalyzes the ADP transfer from ATP to D-glycero-beta-D-manno-heptose 1-phosphate, yielding ADP-D-glycero-beta-D-manno-heptose.</text>
</comment>
<organism evidence="15 16">
    <name type="scientific">Candidatus Nitrohelix vancouverensis</name>
    <dbReference type="NCBI Taxonomy" id="2705534"/>
    <lineage>
        <taxon>Bacteria</taxon>
        <taxon>Pseudomonadati</taxon>
        <taxon>Nitrospinota/Tectimicrobiota group</taxon>
        <taxon>Nitrospinota</taxon>
        <taxon>Nitrospinia</taxon>
        <taxon>Nitrospinales</taxon>
        <taxon>Nitrospinaceae</taxon>
        <taxon>Candidatus Nitrohelix</taxon>
    </lineage>
</organism>
<dbReference type="GO" id="GO:0005829">
    <property type="term" value="C:cytosol"/>
    <property type="evidence" value="ECO:0007669"/>
    <property type="project" value="TreeGrafter"/>
</dbReference>
<dbReference type="InterPro" id="IPR011914">
    <property type="entry name" value="RfaE_dom_II"/>
</dbReference>
<comment type="catalytic activity">
    <reaction evidence="12">
        <text>D-glycero-beta-D-manno-heptose 7-phosphate + ATP = D-glycero-beta-D-manno-heptose 1,7-bisphosphate + ADP + H(+)</text>
        <dbReference type="Rhea" id="RHEA:27473"/>
        <dbReference type="ChEBI" id="CHEBI:15378"/>
        <dbReference type="ChEBI" id="CHEBI:30616"/>
        <dbReference type="ChEBI" id="CHEBI:60204"/>
        <dbReference type="ChEBI" id="CHEBI:60208"/>
        <dbReference type="ChEBI" id="CHEBI:456216"/>
        <dbReference type="EC" id="2.7.1.167"/>
    </reaction>
</comment>
<evidence type="ECO:0000313" key="16">
    <source>
        <dbReference type="Proteomes" id="UP000594464"/>
    </source>
</evidence>
<evidence type="ECO:0000259" key="13">
    <source>
        <dbReference type="Pfam" id="PF00294"/>
    </source>
</evidence>
<comment type="similarity">
    <text evidence="12">In the C-terminal section; belongs to the cytidylyltransferase family.</text>
</comment>
<evidence type="ECO:0000259" key="14">
    <source>
        <dbReference type="Pfam" id="PF01467"/>
    </source>
</evidence>
<dbReference type="InterPro" id="IPR011611">
    <property type="entry name" value="PfkB_dom"/>
</dbReference>
<evidence type="ECO:0000256" key="11">
    <source>
        <dbReference type="ARBA" id="ARBA00047428"/>
    </source>
</evidence>
<dbReference type="EC" id="2.7.1.167" evidence="12"/>
<dbReference type="KEGG" id="nva:G3M78_00245"/>
<evidence type="ECO:0000256" key="1">
    <source>
        <dbReference type="ARBA" id="ARBA00002319"/>
    </source>
</evidence>
<protein>
    <recommendedName>
        <fullName evidence="12">Bifunctional protein HldE</fullName>
    </recommendedName>
    <domain>
        <recommendedName>
            <fullName evidence="12">D-beta-D-heptose 7-phosphate kinase</fullName>
            <ecNumber evidence="12">2.7.1.167</ecNumber>
        </recommendedName>
        <alternativeName>
            <fullName evidence="12">D-beta-D-heptose 7-phosphotransferase</fullName>
        </alternativeName>
        <alternativeName>
            <fullName evidence="12">D-glycero-beta-D-manno-heptose-7-phosphate kinase</fullName>
        </alternativeName>
    </domain>
    <domain>
        <recommendedName>
            <fullName evidence="12">D-beta-D-heptose 1-phosphate adenylyltransferase</fullName>
            <ecNumber evidence="12">2.7.7.70</ecNumber>
        </recommendedName>
        <alternativeName>
            <fullName evidence="12">D-glycero-beta-D-manno-heptose 1-phosphate adenylyltransferase</fullName>
        </alternativeName>
    </domain>
</protein>
<dbReference type="InterPro" id="IPR002173">
    <property type="entry name" value="Carboh/pur_kinase_PfkB_CS"/>
</dbReference>
<evidence type="ECO:0000313" key="15">
    <source>
        <dbReference type="EMBL" id="QPJ63919.1"/>
    </source>
</evidence>
<dbReference type="PROSITE" id="PS00583">
    <property type="entry name" value="PFKB_KINASES_1"/>
    <property type="match status" value="1"/>
</dbReference>
<keyword evidence="10 12" id="KW-0119">Carbohydrate metabolism</keyword>
<evidence type="ECO:0000256" key="6">
    <source>
        <dbReference type="ARBA" id="ARBA00022741"/>
    </source>
</evidence>
<evidence type="ECO:0000256" key="2">
    <source>
        <dbReference type="ARBA" id="ARBA00003753"/>
    </source>
</evidence>
<dbReference type="GO" id="GO:0016773">
    <property type="term" value="F:phosphotransferase activity, alcohol group as acceptor"/>
    <property type="evidence" value="ECO:0007669"/>
    <property type="project" value="InterPro"/>
</dbReference>
<dbReference type="Proteomes" id="UP000594464">
    <property type="component" value="Chromosome"/>
</dbReference>
<comment type="pathway">
    <text evidence="12">Nucleotide-sugar biosynthesis; ADP-L-glycero-beta-D-manno-heptose biosynthesis; ADP-L-glycero-beta-D-manno-heptose from D-glycero-beta-D-manno-heptose 7-phosphate: step 1/4.</text>
</comment>
<feature type="domain" description="Cytidyltransferase-like" evidence="14">
    <location>
        <begin position="355"/>
        <end position="468"/>
    </location>
</feature>
<feature type="binding site" evidence="12">
    <location>
        <begin position="204"/>
        <end position="207"/>
    </location>
    <ligand>
        <name>ATP</name>
        <dbReference type="ChEBI" id="CHEBI:30616"/>
    </ligand>
</feature>
<dbReference type="EC" id="2.7.7.70" evidence="12"/>
<comment type="catalytic activity">
    <reaction evidence="11 12">
        <text>D-glycero-beta-D-manno-heptose 1-phosphate + ATP + H(+) = ADP-D-glycero-beta-D-manno-heptose + diphosphate</text>
        <dbReference type="Rhea" id="RHEA:27465"/>
        <dbReference type="ChEBI" id="CHEBI:15378"/>
        <dbReference type="ChEBI" id="CHEBI:30616"/>
        <dbReference type="ChEBI" id="CHEBI:33019"/>
        <dbReference type="ChEBI" id="CHEBI:59967"/>
        <dbReference type="ChEBI" id="CHEBI:61593"/>
        <dbReference type="EC" id="2.7.7.70"/>
    </reaction>
</comment>
<evidence type="ECO:0000256" key="10">
    <source>
        <dbReference type="ARBA" id="ARBA00023277"/>
    </source>
</evidence>
<proteinExistence type="inferred from homology"/>
<accession>A0A7T0G1Z7</accession>
<dbReference type="AlphaFoldDB" id="A0A7T0G1Z7"/>
<keyword evidence="9 12" id="KW-0511">Multifunctional enzyme</keyword>
<dbReference type="NCBIfam" id="TIGR02198">
    <property type="entry name" value="rfaE_dom_I"/>
    <property type="match status" value="1"/>
</dbReference>
<gene>
    <name evidence="15" type="primary">rfaE1</name>
    <name evidence="12" type="synonym">hldE</name>
    <name evidence="15" type="ORF">G3M78_00245</name>
</gene>
<dbReference type="CDD" id="cd01172">
    <property type="entry name" value="RfaE_like"/>
    <property type="match status" value="1"/>
</dbReference>
<feature type="active site" evidence="12">
    <location>
        <position position="274"/>
    </location>
</feature>